<feature type="compositionally biased region" description="Low complexity" evidence="1">
    <location>
        <begin position="86"/>
        <end position="99"/>
    </location>
</feature>
<name>A0A176WDG4_MARPO</name>
<organism evidence="2 3">
    <name type="scientific">Marchantia polymorpha subsp. ruderalis</name>
    <dbReference type="NCBI Taxonomy" id="1480154"/>
    <lineage>
        <taxon>Eukaryota</taxon>
        <taxon>Viridiplantae</taxon>
        <taxon>Streptophyta</taxon>
        <taxon>Embryophyta</taxon>
        <taxon>Marchantiophyta</taxon>
        <taxon>Marchantiopsida</taxon>
        <taxon>Marchantiidae</taxon>
        <taxon>Marchantiales</taxon>
        <taxon>Marchantiaceae</taxon>
        <taxon>Marchantia</taxon>
    </lineage>
</organism>
<gene>
    <name evidence="2" type="ORF">AXG93_3483s1040</name>
</gene>
<dbReference type="Proteomes" id="UP000077202">
    <property type="component" value="Unassembled WGS sequence"/>
</dbReference>
<evidence type="ECO:0000313" key="2">
    <source>
        <dbReference type="EMBL" id="OAE30412.1"/>
    </source>
</evidence>
<proteinExistence type="predicted"/>
<dbReference type="EMBL" id="LVLJ01001335">
    <property type="protein sequence ID" value="OAE30412.1"/>
    <property type="molecule type" value="Genomic_DNA"/>
</dbReference>
<protein>
    <submittedName>
        <fullName evidence="2">Uncharacterized protein</fullName>
    </submittedName>
</protein>
<evidence type="ECO:0000313" key="3">
    <source>
        <dbReference type="Proteomes" id="UP000077202"/>
    </source>
</evidence>
<dbReference type="AlphaFoldDB" id="A0A176WDG4"/>
<comment type="caution">
    <text evidence="2">The sequence shown here is derived from an EMBL/GenBank/DDBJ whole genome shotgun (WGS) entry which is preliminary data.</text>
</comment>
<keyword evidence="3" id="KW-1185">Reference proteome</keyword>
<reference evidence="2" key="1">
    <citation type="submission" date="2016-03" db="EMBL/GenBank/DDBJ databases">
        <title>Mechanisms controlling the formation of the plant cell surface in tip-growing cells are functionally conserved among land plants.</title>
        <authorList>
            <person name="Honkanen S."/>
            <person name="Jones V.A."/>
            <person name="Morieri G."/>
            <person name="Champion C."/>
            <person name="Hetherington A.J."/>
            <person name="Kelly S."/>
            <person name="Saint-Marcoux D."/>
            <person name="Proust H."/>
            <person name="Prescott H."/>
            <person name="Dolan L."/>
        </authorList>
    </citation>
    <scope>NUCLEOTIDE SEQUENCE [LARGE SCALE GENOMIC DNA]</scope>
    <source>
        <tissue evidence="2">Whole gametophyte</tissue>
    </source>
</reference>
<feature type="region of interest" description="Disordered" evidence="1">
    <location>
        <begin position="66"/>
        <end position="108"/>
    </location>
</feature>
<sequence length="129" mass="13648">MGEYDRKSSALCLVPEPGAREDVCGQNSLGTVRGQTVIVPSGLRWASVSSDLAWIGLVSGQRTGTGTQVLGSDSEVREAGQAKNQSNNSVVRSDLLVSDSAEEQSGSELQLPGLTVPFIVPNHARKRKL</sequence>
<accession>A0A176WDG4</accession>
<evidence type="ECO:0000256" key="1">
    <source>
        <dbReference type="SAM" id="MobiDB-lite"/>
    </source>
</evidence>